<dbReference type="AlphaFoldDB" id="A0A1Y5S017"/>
<dbReference type="PROSITE" id="PS51123">
    <property type="entry name" value="OMPA_2"/>
    <property type="match status" value="1"/>
</dbReference>
<proteinExistence type="predicted"/>
<dbReference type="Pfam" id="PF00691">
    <property type="entry name" value="OmpA"/>
    <property type="match status" value="1"/>
</dbReference>
<name>A0A1Y5S017_9RHOB</name>
<evidence type="ECO:0000313" key="7">
    <source>
        <dbReference type="EMBL" id="SLN26562.1"/>
    </source>
</evidence>
<keyword evidence="3" id="KW-0998">Cell outer membrane</keyword>
<dbReference type="GO" id="GO:0009279">
    <property type="term" value="C:cell outer membrane"/>
    <property type="evidence" value="ECO:0007669"/>
    <property type="project" value="UniProtKB-SubCell"/>
</dbReference>
<dbReference type="InterPro" id="IPR027367">
    <property type="entry name" value="Gly-zipper_YMGG"/>
</dbReference>
<feature type="signal peptide" evidence="5">
    <location>
        <begin position="1"/>
        <end position="24"/>
    </location>
</feature>
<dbReference type="Gene3D" id="3.30.1330.60">
    <property type="entry name" value="OmpA-like domain"/>
    <property type="match status" value="1"/>
</dbReference>
<sequence length="219" mass="22567">MISFKTPLAVGLPCVLLLSACVTSTGPTDPNRTRQGALIGSVGGALAGAALDADDSNDRLRNAAIGAVVGGGAGAAGGAFLDAQERELRQQLGTGIVIQNTGDALIVRLPQDILFATDSAAVQGGLRDDLQLLANSLQKYNASTVEIQGHTDNTGAAAYNQDLSERRAQAVSSILIQNGVSPARLRAVGYGENQPIASNLTAEGRQQNRRVAVVIRPTN</sequence>
<dbReference type="OrthoDB" id="9782229at2"/>
<dbReference type="STRING" id="315423.SAMN04488020_102253"/>
<dbReference type="EMBL" id="FWFV01000002">
    <property type="protein sequence ID" value="SLN26562.1"/>
    <property type="molecule type" value="Genomic_DNA"/>
</dbReference>
<organism evidence="7 8">
    <name type="scientific">Palleronia marisminoris</name>
    <dbReference type="NCBI Taxonomy" id="315423"/>
    <lineage>
        <taxon>Bacteria</taxon>
        <taxon>Pseudomonadati</taxon>
        <taxon>Pseudomonadota</taxon>
        <taxon>Alphaproteobacteria</taxon>
        <taxon>Rhodobacterales</taxon>
        <taxon>Roseobacteraceae</taxon>
        <taxon>Palleronia</taxon>
    </lineage>
</organism>
<dbReference type="SUPFAM" id="SSF103088">
    <property type="entry name" value="OmpA-like"/>
    <property type="match status" value="1"/>
</dbReference>
<protein>
    <submittedName>
        <fullName evidence="7">Putative lipoprotein YiaD</fullName>
    </submittedName>
</protein>
<keyword evidence="5" id="KW-0732">Signal</keyword>
<dbReference type="InterPro" id="IPR006664">
    <property type="entry name" value="OMP_bac"/>
</dbReference>
<dbReference type="Proteomes" id="UP000193870">
    <property type="component" value="Unassembled WGS sequence"/>
</dbReference>
<dbReference type="PRINTS" id="PR01023">
    <property type="entry name" value="NAFLGMOTY"/>
</dbReference>
<dbReference type="InterPro" id="IPR006665">
    <property type="entry name" value="OmpA-like"/>
</dbReference>
<feature type="domain" description="OmpA-like" evidence="6">
    <location>
        <begin position="102"/>
        <end position="219"/>
    </location>
</feature>
<comment type="subcellular location">
    <subcellularLocation>
        <location evidence="1">Cell outer membrane</location>
    </subcellularLocation>
</comment>
<dbReference type="CDD" id="cd07185">
    <property type="entry name" value="OmpA_C-like"/>
    <property type="match status" value="1"/>
</dbReference>
<dbReference type="PANTHER" id="PTHR30329:SF21">
    <property type="entry name" value="LIPOPROTEIN YIAD-RELATED"/>
    <property type="match status" value="1"/>
</dbReference>
<dbReference type="PANTHER" id="PTHR30329">
    <property type="entry name" value="STATOR ELEMENT OF FLAGELLAR MOTOR COMPLEX"/>
    <property type="match status" value="1"/>
</dbReference>
<dbReference type="PROSITE" id="PS51257">
    <property type="entry name" value="PROKAR_LIPOPROTEIN"/>
    <property type="match status" value="1"/>
</dbReference>
<dbReference type="PRINTS" id="PR01021">
    <property type="entry name" value="OMPADOMAIN"/>
</dbReference>
<dbReference type="InterPro" id="IPR036737">
    <property type="entry name" value="OmpA-like_sf"/>
</dbReference>
<evidence type="ECO:0000256" key="5">
    <source>
        <dbReference type="SAM" id="SignalP"/>
    </source>
</evidence>
<evidence type="ECO:0000256" key="2">
    <source>
        <dbReference type="ARBA" id="ARBA00023136"/>
    </source>
</evidence>
<keyword evidence="2 4" id="KW-0472">Membrane</keyword>
<evidence type="ECO:0000259" key="6">
    <source>
        <dbReference type="PROSITE" id="PS51123"/>
    </source>
</evidence>
<evidence type="ECO:0000256" key="1">
    <source>
        <dbReference type="ARBA" id="ARBA00004442"/>
    </source>
</evidence>
<dbReference type="RefSeq" id="WP_085853050.1">
    <property type="nucleotide sequence ID" value="NZ_FOPF01000002.1"/>
</dbReference>
<evidence type="ECO:0000313" key="8">
    <source>
        <dbReference type="Proteomes" id="UP000193870"/>
    </source>
</evidence>
<keyword evidence="8" id="KW-1185">Reference proteome</keyword>
<evidence type="ECO:0000256" key="4">
    <source>
        <dbReference type="PROSITE-ProRule" id="PRU00473"/>
    </source>
</evidence>
<dbReference type="Pfam" id="PF13441">
    <property type="entry name" value="Gly-zipper_YMGG"/>
    <property type="match status" value="1"/>
</dbReference>
<gene>
    <name evidence="7" type="primary">yiaD_1</name>
    <name evidence="7" type="ORF">PAM7066_01028</name>
</gene>
<dbReference type="InterPro" id="IPR050330">
    <property type="entry name" value="Bact_OuterMem_StrucFunc"/>
</dbReference>
<reference evidence="7 8" key="1">
    <citation type="submission" date="2017-03" db="EMBL/GenBank/DDBJ databases">
        <authorList>
            <person name="Afonso C.L."/>
            <person name="Miller P.J."/>
            <person name="Scott M.A."/>
            <person name="Spackman E."/>
            <person name="Goraichik I."/>
            <person name="Dimitrov K.M."/>
            <person name="Suarez D.L."/>
            <person name="Swayne D.E."/>
        </authorList>
    </citation>
    <scope>NUCLEOTIDE SEQUENCE [LARGE SCALE GENOMIC DNA]</scope>
    <source>
        <strain evidence="7 8">CECT 7066</strain>
    </source>
</reference>
<evidence type="ECO:0000256" key="3">
    <source>
        <dbReference type="ARBA" id="ARBA00023237"/>
    </source>
</evidence>
<keyword evidence="7" id="KW-0449">Lipoprotein</keyword>
<feature type="chain" id="PRO_5011009364" evidence="5">
    <location>
        <begin position="25"/>
        <end position="219"/>
    </location>
</feature>
<accession>A0A1Y5S017</accession>